<dbReference type="AlphaFoldDB" id="A0A6N1AT53"/>
<dbReference type="RefSeq" id="WP_136705954.1">
    <property type="nucleotide sequence ID" value="NZ_BSOV01000001.1"/>
</dbReference>
<keyword evidence="3" id="KW-1185">Reference proteome</keyword>
<dbReference type="Proteomes" id="UP000509702">
    <property type="component" value="Plasmid unnamed7"/>
</dbReference>
<feature type="region of interest" description="Disordered" evidence="1">
    <location>
        <begin position="44"/>
        <end position="87"/>
    </location>
</feature>
<evidence type="ECO:0000256" key="1">
    <source>
        <dbReference type="SAM" id="MobiDB-lite"/>
    </source>
</evidence>
<protein>
    <submittedName>
        <fullName evidence="2">Uncharacterized protein</fullName>
    </submittedName>
</protein>
<name>A0A6N1AT53_9PROT</name>
<organism evidence="2 3">
    <name type="scientific">Azospirillum oryzae</name>
    <dbReference type="NCBI Taxonomy" id="286727"/>
    <lineage>
        <taxon>Bacteria</taxon>
        <taxon>Pseudomonadati</taxon>
        <taxon>Pseudomonadota</taxon>
        <taxon>Alphaproteobacteria</taxon>
        <taxon>Rhodospirillales</taxon>
        <taxon>Azospirillaceae</taxon>
        <taxon>Azospirillum</taxon>
    </lineage>
</organism>
<sequence>MSFSDPILPASEMVMVALDDVLEGSTSLVDHLVSLSETIQRAAHPAPVSPTCAAPATTDHAPPRAPRRAQGAVRPEPRPASAVQPHMASVVTTGQFALAL</sequence>
<gene>
    <name evidence="2" type="ORF">HUE56_29860</name>
</gene>
<evidence type="ECO:0000313" key="3">
    <source>
        <dbReference type="Proteomes" id="UP000509702"/>
    </source>
</evidence>
<feature type="compositionally biased region" description="Low complexity" evidence="1">
    <location>
        <begin position="50"/>
        <end position="60"/>
    </location>
</feature>
<geneLocation type="plasmid" evidence="2 3">
    <name>unnamed7</name>
</geneLocation>
<reference evidence="2 3" key="1">
    <citation type="submission" date="2020-06" db="EMBL/GenBank/DDBJ databases">
        <title>Complete genome of Azosprillum oryzae KACC14407.</title>
        <authorList>
            <person name="Kim M."/>
            <person name="Park Y.-J."/>
            <person name="Shin J.-H."/>
        </authorList>
    </citation>
    <scope>NUCLEOTIDE SEQUENCE [LARGE SCALE GENOMIC DNA]</scope>
    <source>
        <strain evidence="2 3">KACC 14407</strain>
        <plasmid evidence="2 3">unnamed7</plasmid>
    </source>
</reference>
<accession>A0A6N1AT53</accession>
<keyword evidence="2" id="KW-0614">Plasmid</keyword>
<dbReference type="EMBL" id="CP054622">
    <property type="protein sequence ID" value="QKS54710.1"/>
    <property type="molecule type" value="Genomic_DNA"/>
</dbReference>
<proteinExistence type="predicted"/>
<dbReference type="KEGG" id="aoz:HUE56_29860"/>
<evidence type="ECO:0000313" key="2">
    <source>
        <dbReference type="EMBL" id="QKS54710.1"/>
    </source>
</evidence>